<evidence type="ECO:0000313" key="2">
    <source>
        <dbReference type="Proteomes" id="UP000302163"/>
    </source>
</evidence>
<protein>
    <submittedName>
        <fullName evidence="1">Uncharacterized protein</fullName>
    </submittedName>
</protein>
<name>A0A4P8YKR2_9ENTR</name>
<dbReference type="RefSeq" id="WP_138096149.1">
    <property type="nucleotide sequence ID" value="NZ_CP040428.1"/>
</dbReference>
<evidence type="ECO:0000313" key="1">
    <source>
        <dbReference type="EMBL" id="QCT20274.1"/>
    </source>
</evidence>
<sequence>MTLDISHFPLVRMRPVPEEERNLNRFLLALSDLLEKGEPFVLLSDNNSDDEAPHSPDEKVQIARWKNQWRQPLKQYVKGMIIREPDSVRQNTARQFADYASKFWGYPIFVVADERDARQLAQQLLDEQLKFHDESFP</sequence>
<dbReference type="EMBL" id="CP040428">
    <property type="protein sequence ID" value="QCT20274.1"/>
    <property type="molecule type" value="Genomic_DNA"/>
</dbReference>
<keyword evidence="2" id="KW-1185">Reference proteome</keyword>
<accession>A0A4P8YKR2</accession>
<dbReference type="Proteomes" id="UP000302163">
    <property type="component" value="Chromosome"/>
</dbReference>
<dbReference type="OrthoDB" id="8905727at2"/>
<gene>
    <name evidence="1" type="ORF">FEM41_11755</name>
</gene>
<dbReference type="KEGG" id="izh:FEM41_11755"/>
<dbReference type="AlphaFoldDB" id="A0A4P8YKR2"/>
<reference evidence="1 2" key="1">
    <citation type="submission" date="2019-05" db="EMBL/GenBank/DDBJ databases">
        <title>Complete genome sequence of Izhakiella calystegiae KSNA2, an endophyte isolated from beach morning glory (Calystegia soldanella).</title>
        <authorList>
            <person name="Jiang L."/>
            <person name="Jeong J.C."/>
            <person name="Kim C.Y."/>
            <person name="Kim D.H."/>
            <person name="Kim S.W."/>
            <person name="Lee j."/>
        </authorList>
    </citation>
    <scope>NUCLEOTIDE SEQUENCE [LARGE SCALE GENOMIC DNA]</scope>
    <source>
        <strain evidence="1 2">KSNA2</strain>
    </source>
</reference>
<proteinExistence type="predicted"/>
<organism evidence="1 2">
    <name type="scientific">Jejubacter calystegiae</name>
    <dbReference type="NCBI Taxonomy" id="2579935"/>
    <lineage>
        <taxon>Bacteria</taxon>
        <taxon>Pseudomonadati</taxon>
        <taxon>Pseudomonadota</taxon>
        <taxon>Gammaproteobacteria</taxon>
        <taxon>Enterobacterales</taxon>
        <taxon>Enterobacteriaceae</taxon>
        <taxon>Jejubacter</taxon>
    </lineage>
</organism>